<name>A0A1S9DET4_ASPOZ</name>
<evidence type="ECO:0000259" key="10">
    <source>
        <dbReference type="Pfam" id="PF01490"/>
    </source>
</evidence>
<evidence type="ECO:0000256" key="3">
    <source>
        <dbReference type="ARBA" id="ARBA00022692"/>
    </source>
</evidence>
<reference evidence="12 13" key="1">
    <citation type="submission" date="2016-10" db="EMBL/GenBank/DDBJ databases">
        <title>Genome sequencing of Aspergillus oryzae BCC7051.</title>
        <authorList>
            <person name="Thammarongtham C."/>
            <person name="Vorapreeda T."/>
            <person name="Nookaew I."/>
            <person name="Srisuk T."/>
            <person name="Land M."/>
            <person name="Jeennor S."/>
            <person name="Laoteng K."/>
        </authorList>
    </citation>
    <scope>NUCLEOTIDE SEQUENCE [LARGE SCALE GENOMIC DNA]</scope>
    <source>
        <strain evidence="12 13">BCC7051</strain>
    </source>
</reference>
<dbReference type="Proteomes" id="UP000190312">
    <property type="component" value="Unassembled WGS sequence"/>
</dbReference>
<proteinExistence type="inferred from homology"/>
<comment type="similarity">
    <text evidence="2">Belongs to the amino acid/polyamine transporter 2 family.</text>
</comment>
<dbReference type="GO" id="GO:0016020">
    <property type="term" value="C:membrane"/>
    <property type="evidence" value="ECO:0007669"/>
    <property type="project" value="UniProtKB-SubCell"/>
</dbReference>
<dbReference type="VEuPathDB" id="FungiDB:AO090010000524"/>
<dbReference type="EMBL" id="MKZY01000006">
    <property type="protein sequence ID" value="OOO07603.1"/>
    <property type="molecule type" value="Genomic_DNA"/>
</dbReference>
<evidence type="ECO:0000313" key="12">
    <source>
        <dbReference type="EMBL" id="OOO07603.1"/>
    </source>
</evidence>
<keyword evidence="7" id="KW-0804">Transcription</keyword>
<evidence type="ECO:0000259" key="11">
    <source>
        <dbReference type="Pfam" id="PF04082"/>
    </source>
</evidence>
<keyword evidence="8" id="KW-0539">Nucleus</keyword>
<evidence type="ECO:0000256" key="1">
    <source>
        <dbReference type="ARBA" id="ARBA00004141"/>
    </source>
</evidence>
<keyword evidence="4 9" id="KW-1133">Transmembrane helix</keyword>
<dbReference type="GO" id="GO:0015179">
    <property type="term" value="F:L-amino acid transmembrane transporter activity"/>
    <property type="evidence" value="ECO:0007669"/>
    <property type="project" value="TreeGrafter"/>
</dbReference>
<feature type="transmembrane region" description="Helical" evidence="9">
    <location>
        <begin position="128"/>
        <end position="151"/>
    </location>
</feature>
<organism evidence="12 13">
    <name type="scientific">Aspergillus oryzae</name>
    <name type="common">Yellow koji mold</name>
    <dbReference type="NCBI Taxonomy" id="5062"/>
    <lineage>
        <taxon>Eukaryota</taxon>
        <taxon>Fungi</taxon>
        <taxon>Dikarya</taxon>
        <taxon>Ascomycota</taxon>
        <taxon>Pezizomycotina</taxon>
        <taxon>Eurotiomycetes</taxon>
        <taxon>Eurotiomycetidae</taxon>
        <taxon>Eurotiales</taxon>
        <taxon>Aspergillaceae</taxon>
        <taxon>Aspergillus</taxon>
        <taxon>Aspergillus subgen. Circumdati</taxon>
    </lineage>
</organism>
<keyword evidence="3 9" id="KW-0812">Transmembrane</keyword>
<evidence type="ECO:0000256" key="6">
    <source>
        <dbReference type="ARBA" id="ARBA00023136"/>
    </source>
</evidence>
<sequence length="703" mass="75851">MDIIHRKKEDIGTAANIPSPVGEEDLKPAVTEDAVFGVIEGDGPNYRNLGWVGTSVLMMKTQIGLGVLSIPSAFDTLGLMPGVLCLVAIAIINCWCSYMVGSFKLNHREVYGIDDAAGLMFGPVGREVLGAGFILYLTFVAASGILGISIALNAISTHGACTAIFVAVAAIGVFCLAIIRTLSRVTVIAWGGLACILIAILIVTIGVGVEDRPYAAPPGPWVSDYQIVNNPSFADGISAICTLIFAYGGVPFFFPIIAEMRDPRHYTKSLVACQTVVTVIYVTIGIVVYYYCGSYVASPALGSAGRLIKQIAYGISLPGLLASATICTHLASKHFFVRMLRGSKHLVANTLVHWGTWIGCVLGVAVVAYIIASAIPNFDSLISFIGALLGTLQSFQPSGCMWLSRRTPSPITSSAMAPNDTESLISITHPPATGPVTFVDTPTVSSSTPSLNFPKDLMSSIPSNLEEMSQGDSGANLALRCLTPPLDNHTSTASSSQVVKSLEWKGSFAISEQQWHQLASEQQWHHLASTLNIVRPVENLNDLKIPSRLTLERLLRAFAECFLIYIPCIHMPTWKAELAPPCMIFAMASIGASYYDDDATATSLHCIAQMCIKNHIELSPLTIADEPLWVLQCLLLIMANGTKNSDFRTFQESASLASLLIEGIQYRKVSPYMPESDGGNDDILQQWQKWIDSEMTYTSIWVP</sequence>
<dbReference type="GO" id="GO:0008270">
    <property type="term" value="F:zinc ion binding"/>
    <property type="evidence" value="ECO:0007669"/>
    <property type="project" value="InterPro"/>
</dbReference>
<evidence type="ECO:0000256" key="7">
    <source>
        <dbReference type="ARBA" id="ARBA00023163"/>
    </source>
</evidence>
<dbReference type="PANTHER" id="PTHR22950:SF683">
    <property type="entry name" value="AMINO ACID TRANSPORTER (EUROFUNG)"/>
    <property type="match status" value="1"/>
</dbReference>
<feature type="transmembrane region" description="Helical" evidence="9">
    <location>
        <begin position="351"/>
        <end position="375"/>
    </location>
</feature>
<dbReference type="eggNOG" id="ENOG502RX9H">
    <property type="taxonomic scope" value="Eukaryota"/>
</dbReference>
<dbReference type="CDD" id="cd12148">
    <property type="entry name" value="fungal_TF_MHR"/>
    <property type="match status" value="1"/>
</dbReference>
<evidence type="ECO:0000256" key="2">
    <source>
        <dbReference type="ARBA" id="ARBA00008066"/>
    </source>
</evidence>
<feature type="transmembrane region" description="Helical" evidence="9">
    <location>
        <begin position="237"/>
        <end position="258"/>
    </location>
</feature>
<feature type="domain" description="Amino acid transporter transmembrane" evidence="10">
    <location>
        <begin position="48"/>
        <end position="409"/>
    </location>
</feature>
<feature type="transmembrane region" description="Helical" evidence="9">
    <location>
        <begin position="186"/>
        <end position="209"/>
    </location>
</feature>
<dbReference type="PANTHER" id="PTHR22950">
    <property type="entry name" value="AMINO ACID TRANSPORTER"/>
    <property type="match status" value="1"/>
</dbReference>
<comment type="subcellular location">
    <subcellularLocation>
        <location evidence="1">Membrane</location>
        <topology evidence="1">Multi-pass membrane protein</topology>
    </subcellularLocation>
</comment>
<dbReference type="Pfam" id="PF04082">
    <property type="entry name" value="Fungal_trans"/>
    <property type="match status" value="1"/>
</dbReference>
<evidence type="ECO:0000256" key="8">
    <source>
        <dbReference type="ARBA" id="ARBA00023242"/>
    </source>
</evidence>
<evidence type="ECO:0000256" key="9">
    <source>
        <dbReference type="SAM" id="Phobius"/>
    </source>
</evidence>
<feature type="domain" description="Xylanolytic transcriptional activator regulatory" evidence="11">
    <location>
        <begin position="558"/>
        <end position="638"/>
    </location>
</feature>
<dbReference type="Pfam" id="PF01490">
    <property type="entry name" value="Aa_trans"/>
    <property type="match status" value="1"/>
</dbReference>
<keyword evidence="5" id="KW-0805">Transcription regulation</keyword>
<dbReference type="GO" id="GO:0003677">
    <property type="term" value="F:DNA binding"/>
    <property type="evidence" value="ECO:0007669"/>
    <property type="project" value="InterPro"/>
</dbReference>
<evidence type="ECO:0000313" key="13">
    <source>
        <dbReference type="Proteomes" id="UP000190312"/>
    </source>
</evidence>
<dbReference type="InterPro" id="IPR007219">
    <property type="entry name" value="XnlR_reg_dom"/>
</dbReference>
<evidence type="ECO:0000256" key="4">
    <source>
        <dbReference type="ARBA" id="ARBA00022989"/>
    </source>
</evidence>
<gene>
    <name evidence="12" type="ORF">OAory_01041030</name>
</gene>
<feature type="transmembrane region" description="Helical" evidence="9">
    <location>
        <begin position="76"/>
        <end position="98"/>
    </location>
</feature>
<dbReference type="AlphaFoldDB" id="A0A1S9DET4"/>
<dbReference type="GO" id="GO:0006351">
    <property type="term" value="P:DNA-templated transcription"/>
    <property type="evidence" value="ECO:0007669"/>
    <property type="project" value="InterPro"/>
</dbReference>
<feature type="transmembrane region" description="Helical" evidence="9">
    <location>
        <begin position="270"/>
        <end position="291"/>
    </location>
</feature>
<feature type="transmembrane region" description="Helical" evidence="9">
    <location>
        <begin position="157"/>
        <end position="179"/>
    </location>
</feature>
<dbReference type="OrthoDB" id="40134at2759"/>
<dbReference type="Gene3D" id="1.20.1740.10">
    <property type="entry name" value="Amino acid/polyamine transporter I"/>
    <property type="match status" value="1"/>
</dbReference>
<feature type="transmembrane region" description="Helical" evidence="9">
    <location>
        <begin position="311"/>
        <end position="331"/>
    </location>
</feature>
<evidence type="ECO:0000256" key="5">
    <source>
        <dbReference type="ARBA" id="ARBA00023015"/>
    </source>
</evidence>
<accession>A0A1S9DET4</accession>
<feature type="transmembrane region" description="Helical" evidence="9">
    <location>
        <begin position="49"/>
        <end position="70"/>
    </location>
</feature>
<dbReference type="VEuPathDB" id="FungiDB:AO090010000410"/>
<keyword evidence="6 9" id="KW-0472">Membrane</keyword>
<protein>
    <submittedName>
        <fullName evidence="12">Amino acid transporter transmembrane</fullName>
    </submittedName>
</protein>
<dbReference type="InterPro" id="IPR013057">
    <property type="entry name" value="AA_transpt_TM"/>
</dbReference>
<comment type="caution">
    <text evidence="12">The sequence shown here is derived from an EMBL/GenBank/DDBJ whole genome shotgun (WGS) entry which is preliminary data.</text>
</comment>